<dbReference type="EMBL" id="KZ679009">
    <property type="protein sequence ID" value="PSS22320.1"/>
    <property type="molecule type" value="Genomic_DNA"/>
</dbReference>
<organism evidence="2 3">
    <name type="scientific">Amorphotheca resinae ATCC 22711</name>
    <dbReference type="NCBI Taxonomy" id="857342"/>
    <lineage>
        <taxon>Eukaryota</taxon>
        <taxon>Fungi</taxon>
        <taxon>Dikarya</taxon>
        <taxon>Ascomycota</taxon>
        <taxon>Pezizomycotina</taxon>
        <taxon>Leotiomycetes</taxon>
        <taxon>Helotiales</taxon>
        <taxon>Amorphothecaceae</taxon>
        <taxon>Amorphotheca</taxon>
    </lineage>
</organism>
<dbReference type="InParanoid" id="A0A2T3B6E4"/>
<accession>A0A2T3B6E4</accession>
<dbReference type="AlphaFoldDB" id="A0A2T3B6E4"/>
<gene>
    <name evidence="2" type="ORF">M430DRAFT_57655</name>
</gene>
<feature type="compositionally biased region" description="Polar residues" evidence="1">
    <location>
        <begin position="74"/>
        <end position="97"/>
    </location>
</feature>
<proteinExistence type="predicted"/>
<dbReference type="GeneID" id="36576764"/>
<feature type="compositionally biased region" description="Acidic residues" evidence="1">
    <location>
        <begin position="334"/>
        <end position="359"/>
    </location>
</feature>
<dbReference type="RefSeq" id="XP_024722475.1">
    <property type="nucleotide sequence ID" value="XM_024868683.1"/>
</dbReference>
<name>A0A2T3B6E4_AMORE</name>
<keyword evidence="3" id="KW-1185">Reference proteome</keyword>
<reference evidence="2 3" key="1">
    <citation type="journal article" date="2018" name="New Phytol.">
        <title>Comparative genomics and transcriptomics depict ericoid mycorrhizal fungi as versatile saprotrophs and plant mutualists.</title>
        <authorList>
            <person name="Martino E."/>
            <person name="Morin E."/>
            <person name="Grelet G.A."/>
            <person name="Kuo A."/>
            <person name="Kohler A."/>
            <person name="Daghino S."/>
            <person name="Barry K.W."/>
            <person name="Cichocki N."/>
            <person name="Clum A."/>
            <person name="Dockter R.B."/>
            <person name="Hainaut M."/>
            <person name="Kuo R.C."/>
            <person name="LaButti K."/>
            <person name="Lindahl B.D."/>
            <person name="Lindquist E.A."/>
            <person name="Lipzen A."/>
            <person name="Khouja H.R."/>
            <person name="Magnuson J."/>
            <person name="Murat C."/>
            <person name="Ohm R.A."/>
            <person name="Singer S.W."/>
            <person name="Spatafora J.W."/>
            <person name="Wang M."/>
            <person name="Veneault-Fourrey C."/>
            <person name="Henrissat B."/>
            <person name="Grigoriev I.V."/>
            <person name="Martin F.M."/>
            <person name="Perotto S."/>
        </authorList>
    </citation>
    <scope>NUCLEOTIDE SEQUENCE [LARGE SCALE GENOMIC DNA]</scope>
    <source>
        <strain evidence="2 3">ATCC 22711</strain>
    </source>
</reference>
<dbReference type="Proteomes" id="UP000241818">
    <property type="component" value="Unassembled WGS sequence"/>
</dbReference>
<protein>
    <submittedName>
        <fullName evidence="2">Uncharacterized protein</fullName>
    </submittedName>
</protein>
<evidence type="ECO:0000313" key="2">
    <source>
        <dbReference type="EMBL" id="PSS22320.1"/>
    </source>
</evidence>
<feature type="region of interest" description="Disordered" evidence="1">
    <location>
        <begin position="74"/>
        <end position="110"/>
    </location>
</feature>
<feature type="region of interest" description="Disordered" evidence="1">
    <location>
        <begin position="248"/>
        <end position="282"/>
    </location>
</feature>
<sequence length="359" mass="39392">MAVRQLPAEQPSKSPLSVVDLENEVHMKDVFVYSDNEIGIDEKMTTMSEDASAPDADISTVGPIQTCTPVSITDASPHTVSTNAQPEFHNQSKSASPTLGGDAGSHGASGTNCPVTIEELCISALGSKAADAEEQTSSMIEDAMHLPTVPSTERLSTLKDAIYNPIPESPSIKHTSTSMENGAIDAHIPRSPTPEHIPYFTTLEPVSTGINTRSHHRSTHAYKSKRPHQNPYIKMEWVCGFLMIGRRKRSKKPRHSTVSGTATSPENNAAKPVVNNHKKREKVGPYRSAAVWEFIGKTFDKGRREKSRRKRKKGSARMTAPFHGLSNLSKEVFPDEEDIEMEQGENELEDESGMSMDED</sequence>
<feature type="compositionally biased region" description="Polar residues" evidence="1">
    <location>
        <begin position="256"/>
        <end position="267"/>
    </location>
</feature>
<feature type="compositionally biased region" description="Basic residues" evidence="1">
    <location>
        <begin position="304"/>
        <end position="315"/>
    </location>
</feature>
<feature type="region of interest" description="Disordered" evidence="1">
    <location>
        <begin position="301"/>
        <end position="359"/>
    </location>
</feature>
<evidence type="ECO:0000313" key="3">
    <source>
        <dbReference type="Proteomes" id="UP000241818"/>
    </source>
</evidence>
<evidence type="ECO:0000256" key="1">
    <source>
        <dbReference type="SAM" id="MobiDB-lite"/>
    </source>
</evidence>